<evidence type="ECO:0000256" key="1">
    <source>
        <dbReference type="ARBA" id="ARBA00004690"/>
    </source>
</evidence>
<evidence type="ECO:0000256" key="5">
    <source>
        <dbReference type="RuleBase" id="RU003825"/>
    </source>
</evidence>
<dbReference type="UniPathway" id="UPA00574">
    <property type="reaction ID" value="UER00637"/>
</dbReference>
<dbReference type="Pfam" id="PF00485">
    <property type="entry name" value="PRK"/>
    <property type="match status" value="1"/>
</dbReference>
<dbReference type="SUPFAM" id="SSF52540">
    <property type="entry name" value="P-loop containing nucleoside triphosphate hydrolases"/>
    <property type="match status" value="1"/>
</dbReference>
<sequence length="216" mass="24439">MPLEQHSRTKPLVIGIAGGTGSGKTTLTRELIEAVRERVAVVYHDNYYKRHDDLTFEQRCRLNYDAPEAFDDELMVRQLDTLIAGGSIECPVYDYADHNRSEETLFIEAQPIIIVEGILLFASEAICRRCDIKIFVDTDADVRILRRIKRDVLERGRSVESVEAQYLSTVKPMHELYVEPSKRKADLIIPEGGGNLVALDMLVHRVQRQLEGAGTA</sequence>
<dbReference type="InterPro" id="IPR027417">
    <property type="entry name" value="P-loop_NTPase"/>
</dbReference>
<dbReference type="RefSeq" id="WP_075514078.1">
    <property type="nucleotide sequence ID" value="NZ_MODZ01000002.1"/>
</dbReference>
<dbReference type="EMBL" id="MODZ01000002">
    <property type="protein sequence ID" value="OIJ36620.1"/>
    <property type="molecule type" value="Genomic_DNA"/>
</dbReference>
<name>A0A1S2N1J1_9MICC</name>
<gene>
    <name evidence="7" type="ORF">BK826_01640</name>
</gene>
<evidence type="ECO:0000259" key="6">
    <source>
        <dbReference type="Pfam" id="PF00485"/>
    </source>
</evidence>
<dbReference type="Gene3D" id="3.40.50.300">
    <property type="entry name" value="P-loop containing nucleotide triphosphate hydrolases"/>
    <property type="match status" value="1"/>
</dbReference>
<comment type="catalytic activity">
    <reaction evidence="5">
        <text>cytidine + ATP = CMP + ADP + H(+)</text>
        <dbReference type="Rhea" id="RHEA:24674"/>
        <dbReference type="ChEBI" id="CHEBI:15378"/>
        <dbReference type="ChEBI" id="CHEBI:17562"/>
        <dbReference type="ChEBI" id="CHEBI:30616"/>
        <dbReference type="ChEBI" id="CHEBI:60377"/>
        <dbReference type="ChEBI" id="CHEBI:456216"/>
        <dbReference type="EC" id="2.7.1.48"/>
    </reaction>
</comment>
<keyword evidence="4 5" id="KW-0418">Kinase</keyword>
<organism evidence="7 8">
    <name type="scientific">Rothia kristinae</name>
    <dbReference type="NCBI Taxonomy" id="37923"/>
    <lineage>
        <taxon>Bacteria</taxon>
        <taxon>Bacillati</taxon>
        <taxon>Actinomycetota</taxon>
        <taxon>Actinomycetes</taxon>
        <taxon>Micrococcales</taxon>
        <taxon>Micrococcaceae</taxon>
        <taxon>Rothia</taxon>
    </lineage>
</organism>
<evidence type="ECO:0000313" key="8">
    <source>
        <dbReference type="Proteomes" id="UP000179540"/>
    </source>
</evidence>
<dbReference type="GO" id="GO:0005524">
    <property type="term" value="F:ATP binding"/>
    <property type="evidence" value="ECO:0007669"/>
    <property type="project" value="UniProtKB-KW"/>
</dbReference>
<dbReference type="NCBIfam" id="TIGR00235">
    <property type="entry name" value="udk"/>
    <property type="match status" value="1"/>
</dbReference>
<evidence type="ECO:0000256" key="4">
    <source>
        <dbReference type="ARBA" id="ARBA00022777"/>
    </source>
</evidence>
<keyword evidence="5" id="KW-0067">ATP-binding</keyword>
<feature type="domain" description="Phosphoribulokinase/uridine kinase" evidence="6">
    <location>
        <begin position="13"/>
        <end position="197"/>
    </location>
</feature>
<dbReference type="NCBIfam" id="NF004018">
    <property type="entry name" value="PRK05480.1"/>
    <property type="match status" value="1"/>
</dbReference>
<dbReference type="UniPathway" id="UPA00579">
    <property type="reaction ID" value="UER00640"/>
</dbReference>
<dbReference type="OrthoDB" id="9777642at2"/>
<evidence type="ECO:0000256" key="2">
    <source>
        <dbReference type="ARBA" id="ARBA00022679"/>
    </source>
</evidence>
<dbReference type="GO" id="GO:0044211">
    <property type="term" value="P:CTP salvage"/>
    <property type="evidence" value="ECO:0007669"/>
    <property type="project" value="UniProtKB-UniPathway"/>
</dbReference>
<keyword evidence="5" id="KW-0963">Cytoplasm</keyword>
<dbReference type="InterPro" id="IPR006083">
    <property type="entry name" value="PRK/URK"/>
</dbReference>
<dbReference type="InterPro" id="IPR000764">
    <property type="entry name" value="Uridine_kinase-like"/>
</dbReference>
<dbReference type="GO" id="GO:0005737">
    <property type="term" value="C:cytoplasm"/>
    <property type="evidence" value="ECO:0007669"/>
    <property type="project" value="UniProtKB-SubCell"/>
</dbReference>
<protein>
    <recommendedName>
        <fullName evidence="5">Uridine kinase</fullName>
        <ecNumber evidence="5">2.7.1.48</ecNumber>
    </recommendedName>
</protein>
<proteinExistence type="inferred from homology"/>
<dbReference type="PANTHER" id="PTHR10285">
    <property type="entry name" value="URIDINE KINASE"/>
    <property type="match status" value="1"/>
</dbReference>
<dbReference type="CDD" id="cd02023">
    <property type="entry name" value="UMPK"/>
    <property type="match status" value="1"/>
</dbReference>
<comment type="catalytic activity">
    <reaction evidence="5">
        <text>uridine + ATP = UMP + ADP + H(+)</text>
        <dbReference type="Rhea" id="RHEA:16825"/>
        <dbReference type="ChEBI" id="CHEBI:15378"/>
        <dbReference type="ChEBI" id="CHEBI:16704"/>
        <dbReference type="ChEBI" id="CHEBI:30616"/>
        <dbReference type="ChEBI" id="CHEBI:57865"/>
        <dbReference type="ChEBI" id="CHEBI:456216"/>
        <dbReference type="EC" id="2.7.1.48"/>
    </reaction>
</comment>
<dbReference type="GO" id="GO:0044206">
    <property type="term" value="P:UMP salvage"/>
    <property type="evidence" value="ECO:0007669"/>
    <property type="project" value="UniProtKB-UniPathway"/>
</dbReference>
<accession>A0A1S2N1J1</accession>
<keyword evidence="3 5" id="KW-0547">Nucleotide-binding</keyword>
<reference evidence="7 8" key="1">
    <citation type="submission" date="2016-10" db="EMBL/GenBank/DDBJ databases">
        <title>Draft genome sequence of strain LCT isolated from the Shenzhou X spacecraft of China.</title>
        <authorList>
            <person name="Huang B."/>
        </authorList>
    </citation>
    <scope>NUCLEOTIDE SEQUENCE [LARGE SCALE GENOMIC DNA]</scope>
    <source>
        <strain evidence="7 8">LCT-H5</strain>
    </source>
</reference>
<dbReference type="PRINTS" id="PR00988">
    <property type="entry name" value="URIDINKINASE"/>
</dbReference>
<dbReference type="Proteomes" id="UP000179540">
    <property type="component" value="Unassembled WGS sequence"/>
</dbReference>
<evidence type="ECO:0000313" key="7">
    <source>
        <dbReference type="EMBL" id="OIJ36620.1"/>
    </source>
</evidence>
<comment type="pathway">
    <text evidence="1 5">Pyrimidine metabolism; UMP biosynthesis via salvage pathway; UMP from uridine: step 1/1.</text>
</comment>
<comment type="caution">
    <text evidence="7">The sequence shown here is derived from an EMBL/GenBank/DDBJ whole genome shotgun (WGS) entry which is preliminary data.</text>
</comment>
<comment type="pathway">
    <text evidence="5">Pyrimidine metabolism; CTP biosynthesis via salvage pathway; CTP from cytidine: step 1/3.</text>
</comment>
<dbReference type="GO" id="GO:0004849">
    <property type="term" value="F:uridine kinase activity"/>
    <property type="evidence" value="ECO:0007669"/>
    <property type="project" value="UniProtKB-EC"/>
</dbReference>
<comment type="similarity">
    <text evidence="5">Belongs to the uridine kinase family.</text>
</comment>
<evidence type="ECO:0000256" key="3">
    <source>
        <dbReference type="ARBA" id="ARBA00022741"/>
    </source>
</evidence>
<comment type="subcellular location">
    <subcellularLocation>
        <location evidence="5">Cytoplasm</location>
    </subcellularLocation>
</comment>
<dbReference type="AlphaFoldDB" id="A0A1S2N1J1"/>
<dbReference type="GO" id="GO:0043771">
    <property type="term" value="F:cytidine kinase activity"/>
    <property type="evidence" value="ECO:0007669"/>
    <property type="project" value="RHEA"/>
</dbReference>
<keyword evidence="2 5" id="KW-0808">Transferase</keyword>
<dbReference type="EC" id="2.7.1.48" evidence="5"/>